<protein>
    <submittedName>
        <fullName evidence="2">Enamine deaminase RidA (YjgF/YER057c/UK114 family)</fullName>
    </submittedName>
</protein>
<dbReference type="Pfam" id="PF14588">
    <property type="entry name" value="YjgF_endoribonc"/>
    <property type="match status" value="1"/>
</dbReference>
<evidence type="ECO:0000313" key="3">
    <source>
        <dbReference type="Proteomes" id="UP000318667"/>
    </source>
</evidence>
<organism evidence="2 3">
    <name type="scientific">Cytobacillus oceanisediminis</name>
    <dbReference type="NCBI Taxonomy" id="665099"/>
    <lineage>
        <taxon>Bacteria</taxon>
        <taxon>Bacillati</taxon>
        <taxon>Bacillota</taxon>
        <taxon>Bacilli</taxon>
        <taxon>Bacillales</taxon>
        <taxon>Bacillaceae</taxon>
        <taxon>Cytobacillus</taxon>
    </lineage>
</organism>
<dbReference type="InterPro" id="IPR035959">
    <property type="entry name" value="RutC-like_sf"/>
</dbReference>
<evidence type="ECO:0000259" key="1">
    <source>
        <dbReference type="Pfam" id="PF14588"/>
    </source>
</evidence>
<dbReference type="GeneID" id="65403915"/>
<dbReference type="AlphaFoldDB" id="A0A562JRL6"/>
<dbReference type="RefSeq" id="WP_144542883.1">
    <property type="nucleotide sequence ID" value="NZ_CBCSDC010000012.1"/>
</dbReference>
<proteinExistence type="predicted"/>
<gene>
    <name evidence="2" type="ORF">IQ19_02747</name>
</gene>
<reference evidence="2 3" key="1">
    <citation type="journal article" date="2015" name="Stand. Genomic Sci.">
        <title>Genomic Encyclopedia of Bacterial and Archaeal Type Strains, Phase III: the genomes of soil and plant-associated and newly described type strains.</title>
        <authorList>
            <person name="Whitman W.B."/>
            <person name="Woyke T."/>
            <person name="Klenk H.P."/>
            <person name="Zhou Y."/>
            <person name="Lilburn T.G."/>
            <person name="Beck B.J."/>
            <person name="De Vos P."/>
            <person name="Vandamme P."/>
            <person name="Eisen J.A."/>
            <person name="Garrity G."/>
            <person name="Hugenholtz P."/>
            <person name="Kyrpides N.C."/>
        </authorList>
    </citation>
    <scope>NUCLEOTIDE SEQUENCE [LARGE SCALE GENOMIC DNA]</scope>
    <source>
        <strain evidence="2 3">CGMCC 1.10115</strain>
    </source>
</reference>
<accession>A0A562JRL6</accession>
<dbReference type="InterPro" id="IPR013813">
    <property type="entry name" value="Endoribo_LPSP/chorism_mut-like"/>
</dbReference>
<dbReference type="SUPFAM" id="SSF55298">
    <property type="entry name" value="YjgF-like"/>
    <property type="match status" value="1"/>
</dbReference>
<name>A0A562JRL6_9BACI</name>
<feature type="domain" description="Endoribonuclease L-PSP/chorismate mutase-like" evidence="1">
    <location>
        <begin position="11"/>
        <end position="136"/>
    </location>
</feature>
<dbReference type="CDD" id="cd02199">
    <property type="entry name" value="YjgF_YER057c_UK114_like_1"/>
    <property type="match status" value="1"/>
</dbReference>
<keyword evidence="3" id="KW-1185">Reference proteome</keyword>
<dbReference type="OrthoDB" id="9806350at2"/>
<comment type="caution">
    <text evidence="2">The sequence shown here is derived from an EMBL/GenBank/DDBJ whole genome shotgun (WGS) entry which is preliminary data.</text>
</comment>
<dbReference type="PANTHER" id="PTHR43760">
    <property type="entry name" value="ENDORIBONUCLEASE-RELATED"/>
    <property type="match status" value="1"/>
</dbReference>
<dbReference type="Gene3D" id="3.30.1330.40">
    <property type="entry name" value="RutC-like"/>
    <property type="match status" value="1"/>
</dbReference>
<evidence type="ECO:0000313" key="2">
    <source>
        <dbReference type="EMBL" id="TWH85806.1"/>
    </source>
</evidence>
<dbReference type="Proteomes" id="UP000318667">
    <property type="component" value="Unassembled WGS sequence"/>
</dbReference>
<dbReference type="EMBL" id="VLKI01000007">
    <property type="protein sequence ID" value="TWH85806.1"/>
    <property type="molecule type" value="Genomic_DNA"/>
</dbReference>
<dbReference type="PANTHER" id="PTHR43760:SF1">
    <property type="entry name" value="ENDORIBONUCLEASE L-PSP_CHORISMATE MUTASE-LIKE DOMAIN-CONTAINING PROTEIN"/>
    <property type="match status" value="1"/>
</dbReference>
<sequence>MEGLKKGIEERLEELNIQLPVLVDIKMPFESGVISGNTVFLSGQTPRVNGAQKYTGTVGADISIEEAQEAARICTLNLLAALKGIIGDLNKVKRIIKMDGYVAATSDFKEHPAVINAASDLLHDIFGKEKGHARKAVGMASLPGGAPVEIEMIVEI</sequence>